<dbReference type="GO" id="GO:0006508">
    <property type="term" value="P:proteolysis"/>
    <property type="evidence" value="ECO:0007669"/>
    <property type="project" value="UniProtKB-KW"/>
</dbReference>
<keyword evidence="3" id="KW-0378">Hydrolase</keyword>
<feature type="region of interest" description="Disordered" evidence="4">
    <location>
        <begin position="207"/>
        <end position="272"/>
    </location>
</feature>
<dbReference type="Proteomes" id="UP000268727">
    <property type="component" value="Unassembled WGS sequence"/>
</dbReference>
<keyword evidence="7" id="KW-1185">Reference proteome</keyword>
<keyword evidence="2" id="KW-0645">Protease</keyword>
<evidence type="ECO:0000313" key="7">
    <source>
        <dbReference type="Proteomes" id="UP000268727"/>
    </source>
</evidence>
<accession>A0A3N1H186</accession>
<feature type="domain" description="Prohead serine protease" evidence="5">
    <location>
        <begin position="34"/>
        <end position="193"/>
    </location>
</feature>
<proteinExistence type="predicted"/>
<evidence type="ECO:0000256" key="4">
    <source>
        <dbReference type="SAM" id="MobiDB-lite"/>
    </source>
</evidence>
<evidence type="ECO:0000259" key="5">
    <source>
        <dbReference type="Pfam" id="PF04586"/>
    </source>
</evidence>
<protein>
    <recommendedName>
        <fullName evidence="5">Prohead serine protease domain-containing protein</fullName>
    </recommendedName>
</protein>
<dbReference type="EMBL" id="RJKM01000001">
    <property type="protein sequence ID" value="ROP36280.1"/>
    <property type="molecule type" value="Genomic_DNA"/>
</dbReference>
<dbReference type="Pfam" id="PF04586">
    <property type="entry name" value="Peptidase_S78"/>
    <property type="match status" value="1"/>
</dbReference>
<dbReference type="OrthoDB" id="9804926at2"/>
<evidence type="ECO:0000256" key="2">
    <source>
        <dbReference type="ARBA" id="ARBA00022670"/>
    </source>
</evidence>
<dbReference type="AlphaFoldDB" id="A0A3N1H186"/>
<dbReference type="RefSeq" id="WP_123742295.1">
    <property type="nucleotide sequence ID" value="NZ_RJKM01000001.1"/>
</dbReference>
<evidence type="ECO:0000313" key="6">
    <source>
        <dbReference type="EMBL" id="ROP36280.1"/>
    </source>
</evidence>
<reference evidence="6 7" key="1">
    <citation type="submission" date="2018-11" db="EMBL/GenBank/DDBJ databases">
        <title>Sequencing the genomes of 1000 actinobacteria strains.</title>
        <authorList>
            <person name="Klenk H.-P."/>
        </authorList>
    </citation>
    <scope>NUCLEOTIDE SEQUENCE [LARGE SCALE GENOMIC DNA]</scope>
    <source>
        <strain evidence="6 7">DSM 44231</strain>
    </source>
</reference>
<comment type="caution">
    <text evidence="6">The sequence shown here is derived from an EMBL/GenBank/DDBJ whole genome shotgun (WGS) entry which is preliminary data.</text>
</comment>
<dbReference type="InterPro" id="IPR054613">
    <property type="entry name" value="Peptidase_S78_dom"/>
</dbReference>
<sequence length="272" mass="30427">MSINTVPGLEIVRAVPTSIRAVRAEGDEGQAADVMPTMEVRFSVFDTWYEVNSWWEGRFLERTQRGAFAKTIAENRKNIRCLYDHGYDYQIGNKVLGPVEDLREDADSPVGVVPLFDTSYNRDLRPGLEAGVYGSSFRMRVIKEEWNEEPGRSDHNPEGLPERTITEIRLFEFGPVTWPANPDATAGLRSTSMTDLYYERLRARDPQRVDELRSRVSSTRTPDATAAAPTGTAAPAGAAPRADEPAKRHSGGPTHAERREAIYPYLRKGASR</sequence>
<evidence type="ECO:0000256" key="3">
    <source>
        <dbReference type="ARBA" id="ARBA00022801"/>
    </source>
</evidence>
<evidence type="ECO:0000256" key="1">
    <source>
        <dbReference type="ARBA" id="ARBA00022612"/>
    </source>
</evidence>
<keyword evidence="1" id="KW-1188">Viral release from host cell</keyword>
<feature type="compositionally biased region" description="Low complexity" evidence="4">
    <location>
        <begin position="219"/>
        <end position="240"/>
    </location>
</feature>
<dbReference type="GO" id="GO:0008233">
    <property type="term" value="F:peptidase activity"/>
    <property type="evidence" value="ECO:0007669"/>
    <property type="project" value="UniProtKB-KW"/>
</dbReference>
<name>A0A3N1H186_9PSEU</name>
<gene>
    <name evidence="6" type="ORF">EDD40_1545</name>
</gene>
<organism evidence="6 7">
    <name type="scientific">Saccharothrix texasensis</name>
    <dbReference type="NCBI Taxonomy" id="103734"/>
    <lineage>
        <taxon>Bacteria</taxon>
        <taxon>Bacillati</taxon>
        <taxon>Actinomycetota</taxon>
        <taxon>Actinomycetes</taxon>
        <taxon>Pseudonocardiales</taxon>
        <taxon>Pseudonocardiaceae</taxon>
        <taxon>Saccharothrix</taxon>
    </lineage>
</organism>